<dbReference type="Gene3D" id="6.10.30.10">
    <property type="match status" value="1"/>
</dbReference>
<dbReference type="SUPFAM" id="SSF50249">
    <property type="entry name" value="Nucleic acid-binding proteins"/>
    <property type="match status" value="1"/>
</dbReference>
<reference evidence="3 4" key="1">
    <citation type="submission" date="2019-02" db="EMBL/GenBank/DDBJ databases">
        <title>Genomic Encyclopedia of Type Strains, Phase IV (KMG-IV): sequencing the most valuable type-strain genomes for metagenomic binning, comparative biology and taxonomic classification.</title>
        <authorList>
            <person name="Goeker M."/>
        </authorList>
    </citation>
    <scope>NUCLEOTIDE SEQUENCE [LARGE SCALE GENOMIC DNA]</scope>
    <source>
        <strain evidence="3 4">DSM 23814</strain>
    </source>
</reference>
<dbReference type="InterPro" id="IPR022002">
    <property type="entry name" value="ChsH2_Znr"/>
</dbReference>
<feature type="domain" description="ChsH2 C-terminal OB-fold" evidence="1">
    <location>
        <begin position="45"/>
        <end position="109"/>
    </location>
</feature>
<dbReference type="InterPro" id="IPR012340">
    <property type="entry name" value="NA-bd_OB-fold"/>
</dbReference>
<dbReference type="PANTHER" id="PTHR34075:SF5">
    <property type="entry name" value="BLR3430 PROTEIN"/>
    <property type="match status" value="1"/>
</dbReference>
<gene>
    <name evidence="3" type="ORF">EV681_3303</name>
</gene>
<protein>
    <recommendedName>
        <fullName evidence="5">OB-fold protein</fullName>
    </recommendedName>
</protein>
<accession>A0A4Q7VFV6</accession>
<dbReference type="Proteomes" id="UP000293398">
    <property type="component" value="Unassembled WGS sequence"/>
</dbReference>
<name>A0A4Q7VFV6_9BURK</name>
<evidence type="ECO:0000259" key="2">
    <source>
        <dbReference type="Pfam" id="PF12172"/>
    </source>
</evidence>
<dbReference type="InterPro" id="IPR052513">
    <property type="entry name" value="Thioester_dehydratase-like"/>
</dbReference>
<sequence length="129" mass="14501">MTLQSEYQQHLINGEMHVQNCDSCGELNMYPRARCPHCYSSDLSWIRVSGKGTLLSYTVVRAASPNDFAEDTPYCIGIVKLSEGPQLLVRLSADEDGEFSSYQCDMSVQFMPAPTEEIARRPVAWFQKG</sequence>
<evidence type="ECO:0000259" key="1">
    <source>
        <dbReference type="Pfam" id="PF01796"/>
    </source>
</evidence>
<dbReference type="EMBL" id="SHKO01000002">
    <property type="protein sequence ID" value="RZT94871.1"/>
    <property type="molecule type" value="Genomic_DNA"/>
</dbReference>
<feature type="domain" description="ChsH2 rubredoxin-like zinc ribbon" evidence="2">
    <location>
        <begin position="19"/>
        <end position="43"/>
    </location>
</feature>
<evidence type="ECO:0000313" key="3">
    <source>
        <dbReference type="EMBL" id="RZT94871.1"/>
    </source>
</evidence>
<organism evidence="3 4">
    <name type="scientific">Advenella incenata</name>
    <dbReference type="NCBI Taxonomy" id="267800"/>
    <lineage>
        <taxon>Bacteria</taxon>
        <taxon>Pseudomonadati</taxon>
        <taxon>Pseudomonadota</taxon>
        <taxon>Betaproteobacteria</taxon>
        <taxon>Burkholderiales</taxon>
        <taxon>Alcaligenaceae</taxon>
    </lineage>
</organism>
<proteinExistence type="predicted"/>
<dbReference type="Pfam" id="PF01796">
    <property type="entry name" value="OB_ChsH2_C"/>
    <property type="match status" value="1"/>
</dbReference>
<dbReference type="Pfam" id="PF12172">
    <property type="entry name" value="zf-ChsH2"/>
    <property type="match status" value="1"/>
</dbReference>
<keyword evidence="4" id="KW-1185">Reference proteome</keyword>
<evidence type="ECO:0008006" key="5">
    <source>
        <dbReference type="Google" id="ProtNLM"/>
    </source>
</evidence>
<dbReference type="InterPro" id="IPR002878">
    <property type="entry name" value="ChsH2_C"/>
</dbReference>
<dbReference type="PANTHER" id="PTHR34075">
    <property type="entry name" value="BLR3430 PROTEIN"/>
    <property type="match status" value="1"/>
</dbReference>
<dbReference type="AlphaFoldDB" id="A0A4Q7VFV6"/>
<evidence type="ECO:0000313" key="4">
    <source>
        <dbReference type="Proteomes" id="UP000293398"/>
    </source>
</evidence>
<comment type="caution">
    <text evidence="3">The sequence shown here is derived from an EMBL/GenBank/DDBJ whole genome shotgun (WGS) entry which is preliminary data.</text>
</comment>
<dbReference type="OrthoDB" id="5514845at2"/>